<sequence length="321" mass="34437">MYALRLAKKTPIIGGSFSKNGRLVDWNDLKYFLEVARGGSLTRASDVLRVSQSTVSRRIAELETRLGTRLFARHQTGYCLTDEGRELLGRAEAVEDNMLAFERGASGLAPAVSGLVRLATSENLATDLVIPALPAFVARHPQLRLEIVTTTATVELGRRDADLALRVVRPSHGNLKTRRLGEMTHGVYGNRDYLARHPARGDDPLAGRAVVTWDEAHAHLPAAQWLARRAPDARVVLAASTLRAQIAAVRAGLGLAVLPDFLVAGSDLVRVLAPDQVFSDGVWLVIHADLAASARVRAVADFLAEAVAGSALSGRPVAPSC</sequence>
<dbReference type="Proteomes" id="UP000716322">
    <property type="component" value="Unassembled WGS sequence"/>
</dbReference>
<feature type="domain" description="HTH lysR-type" evidence="5">
    <location>
        <begin position="24"/>
        <end position="81"/>
    </location>
</feature>
<protein>
    <submittedName>
        <fullName evidence="6">LysR family transcriptional regulator</fullName>
    </submittedName>
</protein>
<dbReference type="Gene3D" id="3.40.190.290">
    <property type="match status" value="1"/>
</dbReference>
<dbReference type="InterPro" id="IPR000847">
    <property type="entry name" value="LysR_HTH_N"/>
</dbReference>
<evidence type="ECO:0000256" key="3">
    <source>
        <dbReference type="ARBA" id="ARBA00023125"/>
    </source>
</evidence>
<evidence type="ECO:0000256" key="2">
    <source>
        <dbReference type="ARBA" id="ARBA00023015"/>
    </source>
</evidence>
<keyword evidence="2" id="KW-0805">Transcription regulation</keyword>
<keyword evidence="7" id="KW-1185">Reference proteome</keyword>
<organism evidence="6 7">
    <name type="scientific">Telluria antibiotica</name>
    <dbReference type="NCBI Taxonomy" id="2717319"/>
    <lineage>
        <taxon>Bacteria</taxon>
        <taxon>Pseudomonadati</taxon>
        <taxon>Pseudomonadota</taxon>
        <taxon>Betaproteobacteria</taxon>
        <taxon>Burkholderiales</taxon>
        <taxon>Oxalobacteraceae</taxon>
        <taxon>Telluria group</taxon>
        <taxon>Telluria</taxon>
    </lineage>
</organism>
<dbReference type="Pfam" id="PF00126">
    <property type="entry name" value="HTH_1"/>
    <property type="match status" value="1"/>
</dbReference>
<dbReference type="PANTHER" id="PTHR30537:SF3">
    <property type="entry name" value="TRANSCRIPTIONAL REGULATORY PROTEIN"/>
    <property type="match status" value="1"/>
</dbReference>
<dbReference type="InterPro" id="IPR036388">
    <property type="entry name" value="WH-like_DNA-bd_sf"/>
</dbReference>
<dbReference type="Gene3D" id="1.10.10.10">
    <property type="entry name" value="Winged helix-like DNA-binding domain superfamily/Winged helix DNA-binding domain"/>
    <property type="match status" value="1"/>
</dbReference>
<accession>A0ABX0P6G5</accession>
<name>A0ABX0P6G5_9BURK</name>
<evidence type="ECO:0000313" key="6">
    <source>
        <dbReference type="EMBL" id="NIA52801.1"/>
    </source>
</evidence>
<dbReference type="InterPro" id="IPR058163">
    <property type="entry name" value="LysR-type_TF_proteobact-type"/>
</dbReference>
<dbReference type="InterPro" id="IPR036390">
    <property type="entry name" value="WH_DNA-bd_sf"/>
</dbReference>
<keyword evidence="3" id="KW-0238">DNA-binding</keyword>
<proteinExistence type="inferred from homology"/>
<reference evidence="6 7" key="1">
    <citation type="submission" date="2020-03" db="EMBL/GenBank/DDBJ databases">
        <title>Genome sequence of strain Massilia sp. TW-1.</title>
        <authorList>
            <person name="Chaudhary D.K."/>
        </authorList>
    </citation>
    <scope>NUCLEOTIDE SEQUENCE [LARGE SCALE GENOMIC DNA]</scope>
    <source>
        <strain evidence="6 7">TW-1</strain>
    </source>
</reference>
<evidence type="ECO:0000313" key="7">
    <source>
        <dbReference type="Proteomes" id="UP000716322"/>
    </source>
</evidence>
<dbReference type="SUPFAM" id="SSF53850">
    <property type="entry name" value="Periplasmic binding protein-like II"/>
    <property type="match status" value="1"/>
</dbReference>
<evidence type="ECO:0000256" key="4">
    <source>
        <dbReference type="ARBA" id="ARBA00023163"/>
    </source>
</evidence>
<dbReference type="PROSITE" id="PS50931">
    <property type="entry name" value="HTH_LYSR"/>
    <property type="match status" value="1"/>
</dbReference>
<dbReference type="EMBL" id="JAAQOM010000002">
    <property type="protein sequence ID" value="NIA52801.1"/>
    <property type="molecule type" value="Genomic_DNA"/>
</dbReference>
<evidence type="ECO:0000256" key="1">
    <source>
        <dbReference type="ARBA" id="ARBA00009437"/>
    </source>
</evidence>
<dbReference type="PRINTS" id="PR00039">
    <property type="entry name" value="HTHLYSR"/>
</dbReference>
<evidence type="ECO:0000259" key="5">
    <source>
        <dbReference type="PROSITE" id="PS50931"/>
    </source>
</evidence>
<dbReference type="SUPFAM" id="SSF46785">
    <property type="entry name" value="Winged helix' DNA-binding domain"/>
    <property type="match status" value="1"/>
</dbReference>
<dbReference type="PANTHER" id="PTHR30537">
    <property type="entry name" value="HTH-TYPE TRANSCRIPTIONAL REGULATOR"/>
    <property type="match status" value="1"/>
</dbReference>
<dbReference type="Pfam" id="PF03466">
    <property type="entry name" value="LysR_substrate"/>
    <property type="match status" value="1"/>
</dbReference>
<gene>
    <name evidence="6" type="ORF">HAV22_03930</name>
</gene>
<comment type="caution">
    <text evidence="6">The sequence shown here is derived from an EMBL/GenBank/DDBJ whole genome shotgun (WGS) entry which is preliminary data.</text>
</comment>
<comment type="similarity">
    <text evidence="1">Belongs to the LysR transcriptional regulatory family.</text>
</comment>
<dbReference type="InterPro" id="IPR005119">
    <property type="entry name" value="LysR_subst-bd"/>
</dbReference>
<keyword evidence="4" id="KW-0804">Transcription</keyword>